<protein>
    <submittedName>
        <fullName evidence="1">Uncharacterized protein</fullName>
    </submittedName>
</protein>
<accession>A0ACC0CSH6</accession>
<comment type="caution">
    <text evidence="1">The sequence shown here is derived from an EMBL/GenBank/DDBJ whole genome shotgun (WGS) entry which is preliminary data.</text>
</comment>
<evidence type="ECO:0000313" key="2">
    <source>
        <dbReference type="Proteomes" id="UP001497680"/>
    </source>
</evidence>
<evidence type="ECO:0000313" key="1">
    <source>
        <dbReference type="EMBL" id="KAI6083358.1"/>
    </source>
</evidence>
<reference evidence="1 2" key="1">
    <citation type="journal article" date="2022" name="New Phytol.">
        <title>Ecological generalism drives hyperdiversity of secondary metabolite gene clusters in xylarialean endophytes.</title>
        <authorList>
            <person name="Franco M.E.E."/>
            <person name="Wisecaver J.H."/>
            <person name="Arnold A.E."/>
            <person name="Ju Y.M."/>
            <person name="Slot J.C."/>
            <person name="Ahrendt S."/>
            <person name="Moore L.P."/>
            <person name="Eastman K.E."/>
            <person name="Scott K."/>
            <person name="Konkel Z."/>
            <person name="Mondo S.J."/>
            <person name="Kuo A."/>
            <person name="Hayes R.D."/>
            <person name="Haridas S."/>
            <person name="Andreopoulos B."/>
            <person name="Riley R."/>
            <person name="LaButti K."/>
            <person name="Pangilinan J."/>
            <person name="Lipzen A."/>
            <person name="Amirebrahimi M."/>
            <person name="Yan J."/>
            <person name="Adam C."/>
            <person name="Keymanesh K."/>
            <person name="Ng V."/>
            <person name="Louie K."/>
            <person name="Northen T."/>
            <person name="Drula E."/>
            <person name="Henrissat B."/>
            <person name="Hsieh H.M."/>
            <person name="Youens-Clark K."/>
            <person name="Lutzoni F."/>
            <person name="Miadlikowska J."/>
            <person name="Eastwood D.C."/>
            <person name="Hamelin R.C."/>
            <person name="Grigoriev I.V."/>
            <person name="U'Ren J.M."/>
        </authorList>
    </citation>
    <scope>NUCLEOTIDE SEQUENCE [LARGE SCALE GENOMIC DNA]</scope>
    <source>
        <strain evidence="1 2">ER1909</strain>
    </source>
</reference>
<dbReference type="Proteomes" id="UP001497680">
    <property type="component" value="Unassembled WGS sequence"/>
</dbReference>
<keyword evidence="2" id="KW-1185">Reference proteome</keyword>
<sequence>MRSSILLGTLPFAASAFAQSAPELLPVVSLISSQIPSQCSPGKSIGFSIDTAKISTSLSEVQFQSLGHGRTGGSADCIFKVELNDWYFNYRVAISGATVRGNANLTDGVKISQVNATAVFRLEHQKNARPVTPPEVTNLAMSTMLGGLATPNDIGGEGIFNDDFEVPISGPSEDVWSPCFQGSEGSSQDSTFFEFYVSALSSDASGEGSAKLSSGLTIDWNLKWEKCTPDSNSTYVGWGNQRTEDWETCTFK</sequence>
<dbReference type="EMBL" id="MU394353">
    <property type="protein sequence ID" value="KAI6083358.1"/>
    <property type="molecule type" value="Genomic_DNA"/>
</dbReference>
<name>A0ACC0CSH6_9PEZI</name>
<proteinExistence type="predicted"/>
<gene>
    <name evidence="1" type="ORF">F4821DRAFT_244954</name>
</gene>
<organism evidence="1 2">
    <name type="scientific">Hypoxylon rubiginosum</name>
    <dbReference type="NCBI Taxonomy" id="110542"/>
    <lineage>
        <taxon>Eukaryota</taxon>
        <taxon>Fungi</taxon>
        <taxon>Dikarya</taxon>
        <taxon>Ascomycota</taxon>
        <taxon>Pezizomycotina</taxon>
        <taxon>Sordariomycetes</taxon>
        <taxon>Xylariomycetidae</taxon>
        <taxon>Xylariales</taxon>
        <taxon>Hypoxylaceae</taxon>
        <taxon>Hypoxylon</taxon>
    </lineage>
</organism>